<dbReference type="Gene3D" id="3.40.50.1820">
    <property type="entry name" value="alpha/beta hydrolase"/>
    <property type="match status" value="1"/>
</dbReference>
<dbReference type="GO" id="GO:0016788">
    <property type="term" value="F:hydrolase activity, acting on ester bonds"/>
    <property type="evidence" value="ECO:0007669"/>
    <property type="project" value="UniProtKB-ARBA"/>
</dbReference>
<dbReference type="AlphaFoldDB" id="A0A381PR77"/>
<organism evidence="2">
    <name type="scientific">marine metagenome</name>
    <dbReference type="NCBI Taxonomy" id="408172"/>
    <lineage>
        <taxon>unclassified sequences</taxon>
        <taxon>metagenomes</taxon>
        <taxon>ecological metagenomes</taxon>
    </lineage>
</organism>
<evidence type="ECO:0000256" key="1">
    <source>
        <dbReference type="ARBA" id="ARBA00022801"/>
    </source>
</evidence>
<sequence>MSATLRRFVVVGMRRAFLAVVVLVSLLTIFMAVTPQGKAAFRAALFVPQVLDVPFKPQPWLTGDPVRHEVTYPQETGTGVADVYRIPDSERRAAVLLFLGANAAGRDDKDVVNLGEALARSGFVVMFHWSPTMALQHNIDPAEIDKLVRAFQFLEQQEWVDPERVGIGGFCVGASFSLVASADPRIRDRVRFVNAFGPYFDAGDLLFQVVTRSRLDQGVRTPWQPNRLTLKVFANELIETLDDSVDIELLTEKYLRGGSTGAQPMTSAGQTVARLLEGVSPEEATGLYLTLPEEFREAMDQVSPSRYLDDIKAKLLVLHDRDDGLVPSAESRRLAAAMADRSGVRYTELLSFDHVRPTSGSGAWLLIKEGFKLYRHMYGVMRAGT</sequence>
<dbReference type="PANTHER" id="PTHR22946">
    <property type="entry name" value="DIENELACTONE HYDROLASE DOMAIN-CONTAINING PROTEIN-RELATED"/>
    <property type="match status" value="1"/>
</dbReference>
<gene>
    <name evidence="2" type="ORF">METZ01_LOCUS21968</name>
</gene>
<name>A0A381PR77_9ZZZZ</name>
<reference evidence="2" key="1">
    <citation type="submission" date="2018-05" db="EMBL/GenBank/DDBJ databases">
        <authorList>
            <person name="Lanie J.A."/>
            <person name="Ng W.-L."/>
            <person name="Kazmierczak K.M."/>
            <person name="Andrzejewski T.M."/>
            <person name="Davidsen T.M."/>
            <person name="Wayne K.J."/>
            <person name="Tettelin H."/>
            <person name="Glass J.I."/>
            <person name="Rusch D."/>
            <person name="Podicherti R."/>
            <person name="Tsui H.-C.T."/>
            <person name="Winkler M.E."/>
        </authorList>
    </citation>
    <scope>NUCLEOTIDE SEQUENCE</scope>
</reference>
<dbReference type="InterPro" id="IPR050261">
    <property type="entry name" value="FrsA_esterase"/>
</dbReference>
<protein>
    <recommendedName>
        <fullName evidence="3">Dienelactone hydrolase domain-containing protein</fullName>
    </recommendedName>
</protein>
<evidence type="ECO:0008006" key="3">
    <source>
        <dbReference type="Google" id="ProtNLM"/>
    </source>
</evidence>
<evidence type="ECO:0000313" key="2">
    <source>
        <dbReference type="EMBL" id="SUZ69114.1"/>
    </source>
</evidence>
<dbReference type="SUPFAM" id="SSF53474">
    <property type="entry name" value="alpha/beta-Hydrolases"/>
    <property type="match status" value="1"/>
</dbReference>
<keyword evidence="1" id="KW-0378">Hydrolase</keyword>
<dbReference type="PANTHER" id="PTHR22946:SF9">
    <property type="entry name" value="POLYKETIDE TRANSFERASE AF380"/>
    <property type="match status" value="1"/>
</dbReference>
<dbReference type="EMBL" id="UINC01001052">
    <property type="protein sequence ID" value="SUZ69114.1"/>
    <property type="molecule type" value="Genomic_DNA"/>
</dbReference>
<accession>A0A381PR77</accession>
<dbReference type="InterPro" id="IPR029058">
    <property type="entry name" value="AB_hydrolase_fold"/>
</dbReference>
<proteinExistence type="predicted"/>